<feature type="transmembrane region" description="Helical" evidence="1">
    <location>
        <begin position="33"/>
        <end position="57"/>
    </location>
</feature>
<reference evidence="2" key="2">
    <citation type="submission" date="2021-09" db="EMBL/GenBank/DDBJ databases">
        <authorList>
            <person name="Gilroy R."/>
        </authorList>
    </citation>
    <scope>NUCLEOTIDE SEQUENCE</scope>
    <source>
        <strain evidence="2">ChiGjej5B5-22894</strain>
    </source>
</reference>
<keyword evidence="1" id="KW-1133">Transmembrane helix</keyword>
<feature type="transmembrane region" description="Helical" evidence="1">
    <location>
        <begin position="63"/>
        <end position="87"/>
    </location>
</feature>
<keyword evidence="1" id="KW-0812">Transmembrane</keyword>
<evidence type="ECO:0000256" key="1">
    <source>
        <dbReference type="SAM" id="Phobius"/>
    </source>
</evidence>
<reference evidence="2" key="1">
    <citation type="journal article" date="2021" name="PeerJ">
        <title>Extensive microbial diversity within the chicken gut microbiome revealed by metagenomics and culture.</title>
        <authorList>
            <person name="Gilroy R."/>
            <person name="Ravi A."/>
            <person name="Getino M."/>
            <person name="Pursley I."/>
            <person name="Horton D.L."/>
            <person name="Alikhan N.F."/>
            <person name="Baker D."/>
            <person name="Gharbi K."/>
            <person name="Hall N."/>
            <person name="Watson M."/>
            <person name="Adriaenssens E.M."/>
            <person name="Foster-Nyarko E."/>
            <person name="Jarju S."/>
            <person name="Secka A."/>
            <person name="Antonio M."/>
            <person name="Oren A."/>
            <person name="Chaudhuri R.R."/>
            <person name="La Ragione R."/>
            <person name="Hildebrand F."/>
            <person name="Pallen M.J."/>
        </authorList>
    </citation>
    <scope>NUCLEOTIDE SEQUENCE</scope>
    <source>
        <strain evidence="2">ChiGjej5B5-22894</strain>
    </source>
</reference>
<proteinExistence type="predicted"/>
<comment type="caution">
    <text evidence="2">The sequence shown here is derived from an EMBL/GenBank/DDBJ whole genome shotgun (WGS) entry which is preliminary data.</text>
</comment>
<gene>
    <name evidence="2" type="ORF">K8V81_07785</name>
</gene>
<organism evidence="2 3">
    <name type="scientific">Brachybacterium massiliense</name>
    <dbReference type="NCBI Taxonomy" id="1755098"/>
    <lineage>
        <taxon>Bacteria</taxon>
        <taxon>Bacillati</taxon>
        <taxon>Actinomycetota</taxon>
        <taxon>Actinomycetes</taxon>
        <taxon>Micrococcales</taxon>
        <taxon>Dermabacteraceae</taxon>
        <taxon>Brachybacterium</taxon>
    </lineage>
</organism>
<evidence type="ECO:0000313" key="2">
    <source>
        <dbReference type="EMBL" id="HJG91611.1"/>
    </source>
</evidence>
<evidence type="ECO:0000313" key="3">
    <source>
        <dbReference type="Proteomes" id="UP000742460"/>
    </source>
</evidence>
<accession>A0A921SXD0</accession>
<name>A0A921SXD0_9MICO</name>
<dbReference type="Proteomes" id="UP000742460">
    <property type="component" value="Unassembled WGS sequence"/>
</dbReference>
<sequence>MASATDTAWSALRQTGQVTLRGEPATWSRVTRWLFLVLGGLVGLLALAPLVVIPLVLLGGAEISLGIVFGVFGVYAMLTVLGVLLVLGYRRQVRYLALERQPVILDARGLTLRGVGPIPWHDVGPAQHRLVRNENSDGFVRRAVMPLTASGLAAVNQRLAPELRPRISPATGPIWNRTHRHVYVPGVKGMSQGEVMGLLNAAHQLFLDSPPRQR</sequence>
<dbReference type="AlphaFoldDB" id="A0A921SXD0"/>
<protein>
    <submittedName>
        <fullName evidence="2">Uncharacterized protein</fullName>
    </submittedName>
</protein>
<dbReference type="EMBL" id="DYUE01000174">
    <property type="protein sequence ID" value="HJG91611.1"/>
    <property type="molecule type" value="Genomic_DNA"/>
</dbReference>
<keyword evidence="1" id="KW-0472">Membrane</keyword>